<gene>
    <name evidence="2" type="ORF">S01H1_77726</name>
</gene>
<reference evidence="2" key="1">
    <citation type="journal article" date="2014" name="Front. Microbiol.">
        <title>High frequency of phylogenetically diverse reductive dehalogenase-homologous genes in deep subseafloor sedimentary metagenomes.</title>
        <authorList>
            <person name="Kawai M."/>
            <person name="Futagami T."/>
            <person name="Toyoda A."/>
            <person name="Takaki Y."/>
            <person name="Nishi S."/>
            <person name="Hori S."/>
            <person name="Arai W."/>
            <person name="Tsubouchi T."/>
            <person name="Morono Y."/>
            <person name="Uchiyama I."/>
            <person name="Ito T."/>
            <person name="Fujiyama A."/>
            <person name="Inagaki F."/>
            <person name="Takami H."/>
        </authorList>
    </citation>
    <scope>NUCLEOTIDE SEQUENCE</scope>
    <source>
        <strain evidence="2">Expedition CK06-06</strain>
    </source>
</reference>
<comment type="caution">
    <text evidence="2">The sequence shown here is derived from an EMBL/GenBank/DDBJ whole genome shotgun (WGS) entry which is preliminary data.</text>
</comment>
<feature type="non-terminal residue" evidence="2">
    <location>
        <position position="1"/>
    </location>
</feature>
<evidence type="ECO:0000259" key="1">
    <source>
        <dbReference type="Pfam" id="PF19051"/>
    </source>
</evidence>
<accession>X0Y9L4</accession>
<dbReference type="AlphaFoldDB" id="X0Y9L4"/>
<sequence>ADGCEIVLDGENKDKNAPFIEGPDGKLFKGFESDIPNLKEKLAALPDPEPQVTDFIEAVKTRKKFALNEENGHRSCSIVNLSKIAVRLGRRLHFDPVKQRFIDDTEANRLINQPMRAPWHV</sequence>
<evidence type="ECO:0000313" key="2">
    <source>
        <dbReference type="EMBL" id="GAG52510.1"/>
    </source>
</evidence>
<name>X0Y9L4_9ZZZZ</name>
<dbReference type="InterPro" id="IPR043906">
    <property type="entry name" value="Gfo/Idh/MocA_OxRdtase_bact_C"/>
</dbReference>
<dbReference type="EMBL" id="BARS01052260">
    <property type="protein sequence ID" value="GAG52510.1"/>
    <property type="molecule type" value="Genomic_DNA"/>
</dbReference>
<feature type="domain" description="Gfo/Idh/MocA-like oxidoreductase bacterial type C-terminal" evidence="1">
    <location>
        <begin position="1"/>
        <end position="120"/>
    </location>
</feature>
<organism evidence="2">
    <name type="scientific">marine sediment metagenome</name>
    <dbReference type="NCBI Taxonomy" id="412755"/>
    <lineage>
        <taxon>unclassified sequences</taxon>
        <taxon>metagenomes</taxon>
        <taxon>ecological metagenomes</taxon>
    </lineage>
</organism>
<dbReference type="Pfam" id="PF19051">
    <property type="entry name" value="GFO_IDH_MocA_C2"/>
    <property type="match status" value="1"/>
</dbReference>
<protein>
    <recommendedName>
        <fullName evidence="1">Gfo/Idh/MocA-like oxidoreductase bacterial type C-terminal domain-containing protein</fullName>
    </recommendedName>
</protein>
<proteinExistence type="predicted"/>